<feature type="compositionally biased region" description="Polar residues" evidence="3">
    <location>
        <begin position="62"/>
        <end position="73"/>
    </location>
</feature>
<evidence type="ECO:0000256" key="3">
    <source>
        <dbReference type="SAM" id="MobiDB-lite"/>
    </source>
</evidence>
<evidence type="ECO:0000313" key="5">
    <source>
        <dbReference type="EMBL" id="PHH61921.1"/>
    </source>
</evidence>
<dbReference type="Gene3D" id="1.10.10.1420">
    <property type="entry name" value="DNA replication factor Cdt1, C-terminal WH domain"/>
    <property type="match status" value="1"/>
</dbReference>
<sequence>MARKARTRQQPEPPATQAIDAFVRSSKSNATASPGIAKDKLCSSDLVSRKRKATALACSEQVKGSVSTCSNGDDQVEKAATRSKRARRRSGSKLQSVQNPPALLTRRSAPATKGKRVAKAKASHAHSAHGLSKQTPISKARQHNRTVQTKLQVVIQQRTKRCNKGEDGDGATRRDELPRHLSELVCLNRSFLKAMALHAAHSGHLAPVDTRRLATDVSRSWGKRQVTVEDFRRCIAIQGHVPATPSPYIIVDYGHGKVCVELAPGMRHSPADLERLHSQFIDNLHHVATERAASPDTMDIDDVPLGRLSLSDLPQAAVEDKTPCSANNPLLAKGQRALAHLKSGLAAKQEQEPRRAAHGPLSKLSVLDRIRLKQEARNDGSAPAPPTAAELMRKAALERVVDVAATLSMLSMASGNQPRQAFAMNLVVERLRDSLQVPISKDGGAACVRLIAGEVAPEWIRVVTLGGRDNVVISKAGLPADRVLRGRVDELMTA</sequence>
<dbReference type="AlphaFoldDB" id="A0A2C5Y4W9"/>
<feature type="compositionally biased region" description="Basic residues" evidence="3">
    <location>
        <begin position="113"/>
        <end position="127"/>
    </location>
</feature>
<gene>
    <name evidence="5" type="ORF">CDD81_7726</name>
</gene>
<dbReference type="InterPro" id="IPR038090">
    <property type="entry name" value="Cdt1_C_WH_dom_sf"/>
</dbReference>
<feature type="domain" description="DNA replication factor Cdt1 C-terminal" evidence="4">
    <location>
        <begin position="365"/>
        <end position="465"/>
    </location>
</feature>
<reference evidence="5 6" key="1">
    <citation type="submission" date="2017-06" db="EMBL/GenBank/DDBJ databases">
        <title>Ant-infecting Ophiocordyceps genomes reveal a high diversity of potential behavioral manipulation genes and a possible major role for enterotoxins.</title>
        <authorList>
            <person name="De Bekker C."/>
            <person name="Evans H.C."/>
            <person name="Brachmann A."/>
            <person name="Hughes D.P."/>
        </authorList>
    </citation>
    <scope>NUCLEOTIDE SEQUENCE [LARGE SCALE GENOMIC DNA]</scope>
    <source>
        <strain evidence="5 6">Map64</strain>
    </source>
</reference>
<dbReference type="STRING" id="1399860.A0A2C5Y4W9"/>
<proteinExistence type="inferred from homology"/>
<keyword evidence="2" id="KW-0131">Cell cycle</keyword>
<dbReference type="OrthoDB" id="341730at2759"/>
<keyword evidence="6" id="KW-1185">Reference proteome</keyword>
<evidence type="ECO:0000259" key="4">
    <source>
        <dbReference type="Pfam" id="PF16679"/>
    </source>
</evidence>
<comment type="caution">
    <text evidence="5">The sequence shown here is derived from an EMBL/GenBank/DDBJ whole genome shotgun (WGS) entry which is preliminary data.</text>
</comment>
<feature type="compositionally biased region" description="Basic residues" evidence="3">
    <location>
        <begin position="81"/>
        <end position="91"/>
    </location>
</feature>
<evidence type="ECO:0000256" key="2">
    <source>
        <dbReference type="ARBA" id="ARBA00023306"/>
    </source>
</evidence>
<dbReference type="Pfam" id="PF16679">
    <property type="entry name" value="CDT1_C"/>
    <property type="match status" value="1"/>
</dbReference>
<accession>A0A2C5Y4W9</accession>
<evidence type="ECO:0000313" key="6">
    <source>
        <dbReference type="Proteomes" id="UP000226192"/>
    </source>
</evidence>
<comment type="similarity">
    <text evidence="1">Belongs to the Cdt1 family.</text>
</comment>
<feature type="region of interest" description="Disordered" evidence="3">
    <location>
        <begin position="1"/>
        <end position="38"/>
    </location>
</feature>
<evidence type="ECO:0000256" key="1">
    <source>
        <dbReference type="ARBA" id="ARBA00008356"/>
    </source>
</evidence>
<name>A0A2C5Y4W9_9HYPO</name>
<feature type="region of interest" description="Disordered" evidence="3">
    <location>
        <begin position="56"/>
        <end position="147"/>
    </location>
</feature>
<dbReference type="EMBL" id="NJET01000087">
    <property type="protein sequence ID" value="PHH61921.1"/>
    <property type="molecule type" value="Genomic_DNA"/>
</dbReference>
<organism evidence="5 6">
    <name type="scientific">Ophiocordyceps australis</name>
    <dbReference type="NCBI Taxonomy" id="1399860"/>
    <lineage>
        <taxon>Eukaryota</taxon>
        <taxon>Fungi</taxon>
        <taxon>Dikarya</taxon>
        <taxon>Ascomycota</taxon>
        <taxon>Pezizomycotina</taxon>
        <taxon>Sordariomycetes</taxon>
        <taxon>Hypocreomycetidae</taxon>
        <taxon>Hypocreales</taxon>
        <taxon>Ophiocordycipitaceae</taxon>
        <taxon>Ophiocordyceps</taxon>
    </lineage>
</organism>
<protein>
    <recommendedName>
        <fullName evidence="4">DNA replication factor Cdt1 C-terminal domain-containing protein</fullName>
    </recommendedName>
</protein>
<dbReference type="InterPro" id="IPR032054">
    <property type="entry name" value="Cdt1_C"/>
</dbReference>
<dbReference type="Proteomes" id="UP000226192">
    <property type="component" value="Unassembled WGS sequence"/>
</dbReference>
<dbReference type="Pfam" id="PF26121">
    <property type="entry name" value="HTH_CDT1"/>
    <property type="match status" value="1"/>
</dbReference>